<gene>
    <name evidence="7" type="ORF">BDV98DRAFT_608984</name>
</gene>
<feature type="transmembrane region" description="Helical" evidence="6">
    <location>
        <begin position="161"/>
        <end position="181"/>
    </location>
</feature>
<evidence type="ECO:0000256" key="1">
    <source>
        <dbReference type="ARBA" id="ARBA00004141"/>
    </source>
</evidence>
<protein>
    <submittedName>
        <fullName evidence="7">Voltage-dependent anion channel-domain-containing protein</fullName>
    </submittedName>
</protein>
<dbReference type="Gene3D" id="1.50.10.150">
    <property type="entry name" value="Voltage-dependent anion channel"/>
    <property type="match status" value="1"/>
</dbReference>
<feature type="region of interest" description="Disordered" evidence="5">
    <location>
        <begin position="1"/>
        <end position="35"/>
    </location>
</feature>
<dbReference type="OrthoDB" id="2901184at2759"/>
<evidence type="ECO:0000256" key="3">
    <source>
        <dbReference type="ARBA" id="ARBA00022989"/>
    </source>
</evidence>
<feature type="transmembrane region" description="Helical" evidence="6">
    <location>
        <begin position="193"/>
        <end position="212"/>
    </location>
</feature>
<dbReference type="AlphaFoldDB" id="A0A5C3PZU3"/>
<proteinExistence type="predicted"/>
<dbReference type="PANTHER" id="PTHR31162">
    <property type="entry name" value="MALIC ACID TRANSPORT PROTEIN-RELATED"/>
    <property type="match status" value="1"/>
</dbReference>
<feature type="transmembrane region" description="Helical" evidence="6">
    <location>
        <begin position="82"/>
        <end position="107"/>
    </location>
</feature>
<feature type="transmembrane region" description="Helical" evidence="6">
    <location>
        <begin position="127"/>
        <end position="149"/>
    </location>
</feature>
<evidence type="ECO:0000313" key="7">
    <source>
        <dbReference type="EMBL" id="TFK95385.1"/>
    </source>
</evidence>
<keyword evidence="8" id="KW-1185">Reference proteome</keyword>
<reference evidence="7 8" key="1">
    <citation type="journal article" date="2019" name="Nat. Ecol. Evol.">
        <title>Megaphylogeny resolves global patterns of mushroom evolution.</title>
        <authorList>
            <person name="Varga T."/>
            <person name="Krizsan K."/>
            <person name="Foldi C."/>
            <person name="Dima B."/>
            <person name="Sanchez-Garcia M."/>
            <person name="Sanchez-Ramirez S."/>
            <person name="Szollosi G.J."/>
            <person name="Szarkandi J.G."/>
            <person name="Papp V."/>
            <person name="Albert L."/>
            <person name="Andreopoulos W."/>
            <person name="Angelini C."/>
            <person name="Antonin V."/>
            <person name="Barry K.W."/>
            <person name="Bougher N.L."/>
            <person name="Buchanan P."/>
            <person name="Buyck B."/>
            <person name="Bense V."/>
            <person name="Catcheside P."/>
            <person name="Chovatia M."/>
            <person name="Cooper J."/>
            <person name="Damon W."/>
            <person name="Desjardin D."/>
            <person name="Finy P."/>
            <person name="Geml J."/>
            <person name="Haridas S."/>
            <person name="Hughes K."/>
            <person name="Justo A."/>
            <person name="Karasinski D."/>
            <person name="Kautmanova I."/>
            <person name="Kiss B."/>
            <person name="Kocsube S."/>
            <person name="Kotiranta H."/>
            <person name="LaButti K.M."/>
            <person name="Lechner B.E."/>
            <person name="Liimatainen K."/>
            <person name="Lipzen A."/>
            <person name="Lukacs Z."/>
            <person name="Mihaltcheva S."/>
            <person name="Morgado L.N."/>
            <person name="Niskanen T."/>
            <person name="Noordeloos M.E."/>
            <person name="Ohm R.A."/>
            <person name="Ortiz-Santana B."/>
            <person name="Ovrebo C."/>
            <person name="Racz N."/>
            <person name="Riley R."/>
            <person name="Savchenko A."/>
            <person name="Shiryaev A."/>
            <person name="Soop K."/>
            <person name="Spirin V."/>
            <person name="Szebenyi C."/>
            <person name="Tomsovsky M."/>
            <person name="Tulloss R.E."/>
            <person name="Uehling J."/>
            <person name="Grigoriev I.V."/>
            <person name="Vagvolgyi C."/>
            <person name="Papp T."/>
            <person name="Martin F.M."/>
            <person name="Miettinen O."/>
            <person name="Hibbett D.S."/>
            <person name="Nagy L.G."/>
        </authorList>
    </citation>
    <scope>NUCLEOTIDE SEQUENCE [LARGE SCALE GENOMIC DNA]</scope>
    <source>
        <strain evidence="7 8">CBS 309.79</strain>
    </source>
</reference>
<dbReference type="InterPro" id="IPR030185">
    <property type="entry name" value="Mae1"/>
</dbReference>
<accession>A0A5C3PZU3</accession>
<evidence type="ECO:0000256" key="5">
    <source>
        <dbReference type="SAM" id="MobiDB-lite"/>
    </source>
</evidence>
<name>A0A5C3PZU3_9AGAR</name>
<keyword evidence="3 6" id="KW-1133">Transmembrane helix</keyword>
<dbReference type="PANTHER" id="PTHR31162:SF0">
    <property type="entry name" value="MALIC ACID TRANSPORT PROTEIN"/>
    <property type="match status" value="1"/>
</dbReference>
<keyword evidence="4 6" id="KW-0472">Membrane</keyword>
<dbReference type="GO" id="GO:0016020">
    <property type="term" value="C:membrane"/>
    <property type="evidence" value="ECO:0007669"/>
    <property type="project" value="UniProtKB-SubCell"/>
</dbReference>
<evidence type="ECO:0000256" key="2">
    <source>
        <dbReference type="ARBA" id="ARBA00022692"/>
    </source>
</evidence>
<comment type="subcellular location">
    <subcellularLocation>
        <location evidence="1">Membrane</location>
        <topology evidence="1">Multi-pass membrane protein</topology>
    </subcellularLocation>
</comment>
<evidence type="ECO:0000256" key="4">
    <source>
        <dbReference type="ARBA" id="ARBA00023136"/>
    </source>
</evidence>
<evidence type="ECO:0000313" key="8">
    <source>
        <dbReference type="Proteomes" id="UP000305067"/>
    </source>
</evidence>
<feature type="transmembrane region" description="Helical" evidence="6">
    <location>
        <begin position="303"/>
        <end position="330"/>
    </location>
</feature>
<dbReference type="Proteomes" id="UP000305067">
    <property type="component" value="Unassembled WGS sequence"/>
</dbReference>
<sequence>MASSSVSSSSFSRPSSLDHAAPAHAPDTSCAHRRLTRNETARPTASALAKRIHGWTWQAFPIGMGTGAVYVTLSGLQQQSRALIIVQTVFYFLNMAIFILNSSALTIQAIAYPRRSWALIKDPIKGIFVPLIVLSFATIVIGTIHYAVPTGHVHSELIYDLFWIYVGAAVVISFPMLMIWFNQGHDLTQFTPAYAFLIFPMMLVGVVAFNVLNTMEPSDERAVGVLFVGYFFQGIGMFMTFFYLCIFIIRVMTTGFLEGHQANGAFVVCGPPGFSALALLNLGARAREILLAHNLVSPLAGEIWFAASVLTSLMLIGLAVFFFFFGLLPYWFKLHKSLNEILGCWALTFPNVGWISTLPVLGEVLNIPGLYTLHLIMTSLMVLTWAVLFVLTIVAFHRGLILMSPDEEVAKDSAAIVVVFSLQGRDVEKGHAHA</sequence>
<dbReference type="STRING" id="1884261.A0A5C3PZU3"/>
<feature type="transmembrane region" description="Helical" evidence="6">
    <location>
        <begin position="224"/>
        <end position="252"/>
    </location>
</feature>
<feature type="compositionally biased region" description="Low complexity" evidence="5">
    <location>
        <begin position="1"/>
        <end position="15"/>
    </location>
</feature>
<organism evidence="7 8">
    <name type="scientific">Pterulicium gracile</name>
    <dbReference type="NCBI Taxonomy" id="1884261"/>
    <lineage>
        <taxon>Eukaryota</taxon>
        <taxon>Fungi</taxon>
        <taxon>Dikarya</taxon>
        <taxon>Basidiomycota</taxon>
        <taxon>Agaricomycotina</taxon>
        <taxon>Agaricomycetes</taxon>
        <taxon>Agaricomycetidae</taxon>
        <taxon>Agaricales</taxon>
        <taxon>Pleurotineae</taxon>
        <taxon>Pterulaceae</taxon>
        <taxon>Pterulicium</taxon>
    </lineage>
</organism>
<dbReference type="InterPro" id="IPR038665">
    <property type="entry name" value="Voltage-dep_anion_channel_sf"/>
</dbReference>
<dbReference type="GO" id="GO:0015140">
    <property type="term" value="F:malate transmembrane transporter activity"/>
    <property type="evidence" value="ECO:0007669"/>
    <property type="project" value="InterPro"/>
</dbReference>
<evidence type="ECO:0000256" key="6">
    <source>
        <dbReference type="SAM" id="Phobius"/>
    </source>
</evidence>
<dbReference type="EMBL" id="ML178888">
    <property type="protein sequence ID" value="TFK95385.1"/>
    <property type="molecule type" value="Genomic_DNA"/>
</dbReference>
<dbReference type="Pfam" id="PF03595">
    <property type="entry name" value="SLAC1"/>
    <property type="match status" value="1"/>
</dbReference>
<dbReference type="InterPro" id="IPR004695">
    <property type="entry name" value="SLAC1/Mae1/Ssu1/TehA"/>
</dbReference>
<feature type="transmembrane region" description="Helical" evidence="6">
    <location>
        <begin position="55"/>
        <end position="76"/>
    </location>
</feature>
<dbReference type="CDD" id="cd09317">
    <property type="entry name" value="TDT_Mae1_like"/>
    <property type="match status" value="1"/>
</dbReference>
<feature type="transmembrane region" description="Helical" evidence="6">
    <location>
        <begin position="373"/>
        <end position="396"/>
    </location>
</feature>
<feature type="transmembrane region" description="Helical" evidence="6">
    <location>
        <begin position="264"/>
        <end position="283"/>
    </location>
</feature>
<keyword evidence="2 6" id="KW-0812">Transmembrane</keyword>